<dbReference type="Gene3D" id="3.40.50.720">
    <property type="entry name" value="NAD(P)-binding Rossmann-like Domain"/>
    <property type="match status" value="2"/>
</dbReference>
<proteinExistence type="inferred from homology"/>
<dbReference type="SUPFAM" id="SSF48179">
    <property type="entry name" value="6-phosphogluconate dehydrogenase C-terminal domain-like"/>
    <property type="match status" value="1"/>
</dbReference>
<evidence type="ECO:0000313" key="4">
    <source>
        <dbReference type="EMBL" id="QHT09550.1"/>
    </source>
</evidence>
<evidence type="ECO:0000259" key="3">
    <source>
        <dbReference type="Pfam" id="PF03721"/>
    </source>
</evidence>
<evidence type="ECO:0000259" key="2">
    <source>
        <dbReference type="Pfam" id="PF00984"/>
    </source>
</evidence>
<comment type="similarity">
    <text evidence="1">Belongs to the UDP-glucose/GDP-mannose dehydrogenase family.</text>
</comment>
<name>A0A6C0CZZ7_9ZZZZ</name>
<dbReference type="PANTHER" id="PTHR43750:SF3">
    <property type="entry name" value="UDP-GLUCOSE 6-DEHYDROGENASE TUAD"/>
    <property type="match status" value="1"/>
</dbReference>
<dbReference type="Pfam" id="PF03721">
    <property type="entry name" value="UDPG_MGDP_dh_N"/>
    <property type="match status" value="1"/>
</dbReference>
<dbReference type="Pfam" id="PF00984">
    <property type="entry name" value="UDPG_MGDP_dh"/>
    <property type="match status" value="1"/>
</dbReference>
<dbReference type="Gene3D" id="1.20.5.100">
    <property type="entry name" value="Cytochrome c1, transmembrane anchor, C-terminal"/>
    <property type="match status" value="1"/>
</dbReference>
<feature type="domain" description="UDP-glucose/GDP-mannose dehydrogenase N-terminal" evidence="3">
    <location>
        <begin position="44"/>
        <end position="134"/>
    </location>
</feature>
<dbReference type="SUPFAM" id="SSF51735">
    <property type="entry name" value="NAD(P)-binding Rossmann-fold domains"/>
    <property type="match status" value="1"/>
</dbReference>
<reference evidence="4" key="1">
    <citation type="journal article" date="2020" name="Nature">
        <title>Giant virus diversity and host interactions through global metagenomics.</title>
        <authorList>
            <person name="Schulz F."/>
            <person name="Roux S."/>
            <person name="Paez-Espino D."/>
            <person name="Jungbluth S."/>
            <person name="Walsh D.A."/>
            <person name="Denef V.J."/>
            <person name="McMahon K.D."/>
            <person name="Konstantinidis K.T."/>
            <person name="Eloe-Fadrosh E.A."/>
            <person name="Kyrpides N.C."/>
            <person name="Woyke T."/>
        </authorList>
    </citation>
    <scope>NUCLEOTIDE SEQUENCE</scope>
    <source>
        <strain evidence="4">GVMAG-M-3300023174-102</strain>
    </source>
</reference>
<dbReference type="InterPro" id="IPR008927">
    <property type="entry name" value="6-PGluconate_DH-like_C_sf"/>
</dbReference>
<dbReference type="InterPro" id="IPR014026">
    <property type="entry name" value="UDP-Glc/GDP-Man_DH_dimer"/>
</dbReference>
<dbReference type="GO" id="GO:0051287">
    <property type="term" value="F:NAD binding"/>
    <property type="evidence" value="ECO:0007669"/>
    <property type="project" value="InterPro"/>
</dbReference>
<dbReference type="InterPro" id="IPR036291">
    <property type="entry name" value="NAD(P)-bd_dom_sf"/>
</dbReference>
<dbReference type="InterPro" id="IPR001732">
    <property type="entry name" value="UDP-Glc/GDP-Man_DH_N"/>
</dbReference>
<dbReference type="GO" id="GO:0016616">
    <property type="term" value="F:oxidoreductase activity, acting on the CH-OH group of donors, NAD or NADP as acceptor"/>
    <property type="evidence" value="ECO:0007669"/>
    <property type="project" value="InterPro"/>
</dbReference>
<dbReference type="PANTHER" id="PTHR43750">
    <property type="entry name" value="UDP-GLUCOSE 6-DEHYDROGENASE TUAD"/>
    <property type="match status" value="1"/>
</dbReference>
<evidence type="ECO:0000256" key="1">
    <source>
        <dbReference type="ARBA" id="ARBA00006601"/>
    </source>
</evidence>
<sequence>MIIGIIGNGFVGKATCQLQCTDIQILAYDLNPDFCSPKGITLEDMNRCEMVFISVPTPMNTDNSCYLGIVASVLTDLDRIGYKGFRILRSTVPVGTSDVLGCYFMPEFLTEKNYVKDFINNEKWIFGLRNANTSEDILFQHRITDLFTTAYNNRVIEYKDLNFVSNKEAEMIKMFRNCYLATKVSFCNEIAQFCALSGVEYENVRLLAAADPRILPSHTAVPGPDGLRGFGGTCFPKDTASLNYEMEKLGMQSYVLKAAITRNEKVDRPEKDWCRDKGRAVVSDKTV</sequence>
<protein>
    <submittedName>
        <fullName evidence="4">Uncharacterized protein</fullName>
    </submittedName>
</protein>
<accession>A0A6C0CZZ7</accession>
<organism evidence="4">
    <name type="scientific">viral metagenome</name>
    <dbReference type="NCBI Taxonomy" id="1070528"/>
    <lineage>
        <taxon>unclassified sequences</taxon>
        <taxon>metagenomes</taxon>
        <taxon>organismal metagenomes</taxon>
    </lineage>
</organism>
<feature type="domain" description="UDP-glucose/GDP-mannose dehydrogenase dimerisation" evidence="2">
    <location>
        <begin position="167"/>
        <end position="264"/>
    </location>
</feature>
<dbReference type="AlphaFoldDB" id="A0A6C0CZZ7"/>
<dbReference type="EMBL" id="MN739512">
    <property type="protein sequence ID" value="QHT09550.1"/>
    <property type="molecule type" value="Genomic_DNA"/>
</dbReference>